<organism evidence="1 2">
    <name type="scientific">Nocardia yunnanensis</name>
    <dbReference type="NCBI Taxonomy" id="2382165"/>
    <lineage>
        <taxon>Bacteria</taxon>
        <taxon>Bacillati</taxon>
        <taxon>Actinomycetota</taxon>
        <taxon>Actinomycetes</taxon>
        <taxon>Mycobacteriales</taxon>
        <taxon>Nocardiaceae</taxon>
        <taxon>Nocardia</taxon>
    </lineage>
</organism>
<reference evidence="1 2" key="1">
    <citation type="submission" date="2018-09" db="EMBL/GenBank/DDBJ databases">
        <title>Nocardia yunnanensis sp. nov., an actinomycete isolated from a soil sample.</title>
        <authorList>
            <person name="Zhang J."/>
        </authorList>
    </citation>
    <scope>NUCLEOTIDE SEQUENCE [LARGE SCALE GENOMIC DNA]</scope>
    <source>
        <strain evidence="1 2">CFHS0054</strain>
    </source>
</reference>
<protein>
    <submittedName>
        <fullName evidence="1">Uncharacterized protein</fullName>
    </submittedName>
</protein>
<name>A0A386ZAI1_9NOCA</name>
<gene>
    <name evidence="1" type="ORF">D7D52_10270</name>
</gene>
<keyword evidence="2" id="KW-1185">Reference proteome</keyword>
<dbReference type="Proteomes" id="UP000267164">
    <property type="component" value="Chromosome"/>
</dbReference>
<accession>A0A386ZAI1</accession>
<dbReference type="EMBL" id="CP032568">
    <property type="protein sequence ID" value="AYF74183.1"/>
    <property type="molecule type" value="Genomic_DNA"/>
</dbReference>
<dbReference type="OrthoDB" id="2041998at2"/>
<dbReference type="KEGG" id="nyu:D7D52_10270"/>
<dbReference type="RefSeq" id="WP_120736104.1">
    <property type="nucleotide sequence ID" value="NZ_CP032568.1"/>
</dbReference>
<dbReference type="AlphaFoldDB" id="A0A386ZAI1"/>
<sequence length="240" mass="27039">MDELERLWVEEMLRWCAAEFGTRSLRAPVILPTSDYFPGTYAGTEVDVLAVVERVAGYMGVAPDRIVVEFDSGDELPDQLAFLERPRDGEAGHYRLEHGRAVVSLNLSRLRTPVTLVATIAHELAHERLLGERRIDPGRHDGEQVTDLTTVFLGLGVFNANAAFQFSQHSGGWRYHRLGYLSQPLYGYALACWSVMRGDPKPVWARHLDTNPRVYMKQSLKYLRADPDALPEWRAAAFGA</sequence>
<proteinExistence type="predicted"/>
<evidence type="ECO:0000313" key="2">
    <source>
        <dbReference type="Proteomes" id="UP000267164"/>
    </source>
</evidence>
<evidence type="ECO:0000313" key="1">
    <source>
        <dbReference type="EMBL" id="AYF74183.1"/>
    </source>
</evidence>